<feature type="non-terminal residue" evidence="1">
    <location>
        <position position="215"/>
    </location>
</feature>
<dbReference type="Proteomes" id="UP001333110">
    <property type="component" value="Unassembled WGS sequence"/>
</dbReference>
<evidence type="ECO:0000313" key="1">
    <source>
        <dbReference type="EMBL" id="KAK4818692.1"/>
    </source>
</evidence>
<gene>
    <name evidence="1" type="ORF">QYF61_017913</name>
</gene>
<dbReference type="EMBL" id="JAUNZN010000007">
    <property type="protein sequence ID" value="KAK4818692.1"/>
    <property type="molecule type" value="Genomic_DNA"/>
</dbReference>
<sequence length="215" mass="23259">MTSIAFPLSTDVEWRGERLPVKTEAKKLSSTSAFSSSVDARSPFSFISGEALLVILCIPCHVQLQLRPGLPDPVPTQAGSIPILFPVYLSLLPLPVQFLLALQFDQQGPDYTPCLSHIPQDCELHQCVTTAAQASSNLDVTDELTCIGDHQVQCHIPSGSTRVPETATFGAQALSKQAKPGLAGVACHQNWQEKPLPGRILFELDEETSQLDSVL</sequence>
<evidence type="ECO:0000313" key="2">
    <source>
        <dbReference type="Proteomes" id="UP001333110"/>
    </source>
</evidence>
<comment type="caution">
    <text evidence="1">The sequence shown here is derived from an EMBL/GenBank/DDBJ whole genome shotgun (WGS) entry which is preliminary data.</text>
</comment>
<proteinExistence type="predicted"/>
<accession>A0AAN7NM23</accession>
<protein>
    <submittedName>
        <fullName evidence="1">Uncharacterized protein</fullName>
    </submittedName>
</protein>
<name>A0AAN7NM23_MYCAM</name>
<dbReference type="AlphaFoldDB" id="A0AAN7NM23"/>
<keyword evidence="2" id="KW-1185">Reference proteome</keyword>
<organism evidence="1 2">
    <name type="scientific">Mycteria americana</name>
    <name type="common">Wood stork</name>
    <dbReference type="NCBI Taxonomy" id="33587"/>
    <lineage>
        <taxon>Eukaryota</taxon>
        <taxon>Metazoa</taxon>
        <taxon>Chordata</taxon>
        <taxon>Craniata</taxon>
        <taxon>Vertebrata</taxon>
        <taxon>Euteleostomi</taxon>
        <taxon>Archelosauria</taxon>
        <taxon>Archosauria</taxon>
        <taxon>Dinosauria</taxon>
        <taxon>Saurischia</taxon>
        <taxon>Theropoda</taxon>
        <taxon>Coelurosauria</taxon>
        <taxon>Aves</taxon>
        <taxon>Neognathae</taxon>
        <taxon>Neoaves</taxon>
        <taxon>Aequornithes</taxon>
        <taxon>Ciconiiformes</taxon>
        <taxon>Ciconiidae</taxon>
        <taxon>Mycteria</taxon>
    </lineage>
</organism>
<reference evidence="1 2" key="1">
    <citation type="journal article" date="2023" name="J. Hered.">
        <title>Chromosome-level genome of the wood stork (Mycteria americana) provides insight into avian chromosome evolution.</title>
        <authorList>
            <person name="Flamio R. Jr."/>
            <person name="Ramstad K.M."/>
        </authorList>
    </citation>
    <scope>NUCLEOTIDE SEQUENCE [LARGE SCALE GENOMIC DNA]</scope>
    <source>
        <strain evidence="1">JAX WOST 10</strain>
    </source>
</reference>